<keyword evidence="4" id="KW-1185">Reference proteome</keyword>
<reference evidence="3 4" key="1">
    <citation type="submission" date="2019-02" db="EMBL/GenBank/DDBJ databases">
        <title>Deep-cultivation of Planctomycetes and their phenomic and genomic characterization uncovers novel biology.</title>
        <authorList>
            <person name="Wiegand S."/>
            <person name="Jogler M."/>
            <person name="Boedeker C."/>
            <person name="Pinto D."/>
            <person name="Vollmers J."/>
            <person name="Rivas-Marin E."/>
            <person name="Kohn T."/>
            <person name="Peeters S.H."/>
            <person name="Heuer A."/>
            <person name="Rast P."/>
            <person name="Oberbeckmann S."/>
            <person name="Bunk B."/>
            <person name="Jeske O."/>
            <person name="Meyerdierks A."/>
            <person name="Storesund J.E."/>
            <person name="Kallscheuer N."/>
            <person name="Luecker S."/>
            <person name="Lage O.M."/>
            <person name="Pohl T."/>
            <person name="Merkel B.J."/>
            <person name="Hornburger P."/>
            <person name="Mueller R.-W."/>
            <person name="Bruemmer F."/>
            <person name="Labrenz M."/>
            <person name="Spormann A.M."/>
            <person name="Op den Camp H."/>
            <person name="Overmann J."/>
            <person name="Amann R."/>
            <person name="Jetten M.S.M."/>
            <person name="Mascher T."/>
            <person name="Medema M.H."/>
            <person name="Devos D.P."/>
            <person name="Kaster A.-K."/>
            <person name="Ovreas L."/>
            <person name="Rohde M."/>
            <person name="Galperin M.Y."/>
            <person name="Jogler C."/>
        </authorList>
    </citation>
    <scope>NUCLEOTIDE SEQUENCE [LARGE SCALE GENOMIC DNA]</scope>
    <source>
        <strain evidence="3 4">Pan189</strain>
    </source>
</reference>
<dbReference type="Proteomes" id="UP000317318">
    <property type="component" value="Chromosome"/>
</dbReference>
<keyword evidence="1" id="KW-0175">Coiled coil</keyword>
<sequence length="1017" mass="113252">MNDPMSIMRIGTVVRTGFYAKCHRFRRNDGPNRLSMRPQGRRGLRAQRWSCSRRLIFGVFLAGMLVAEGSNTAAAKHYTESFDDPNTTTLTAEHHESDVRLLAHRRNDRVFREGKAAEQFQFATTRIGSIVQLKQALPPARRLDELSASVLVRSNVPGVTANLRLVFPHQIDPSTGKNLTALISGNRYVRPGQWERLTSRTDQKALRDELRRIRYRLGVSKIDQRDLYVDQLVISAAAGGPTLEILVDELNFGPIVESKAKSAIEQVAYESDVEIDAPVEFRLGRFRVEQKPFFPRMAPYRGEDPAAFADAGFNVAWISDYRDTELIKRLAAHGVWCSATPPRALDTEGNVLAARSADLVPFTVDTKRILFWNLGRRIPATALDGLADWRKQIRQADRAYNRPLLGDVTDGEHVYSRYLEMLGASRTSTNTTFGYRDYRDWLEEKRLIARPGTYFWSWVPTEPAYGLSSRREAAGLDPVIVEPEQIRLQVYSAINAGCRAVGYWTSGPIDRNDNVSLERRLALSAINTELSLVDDLLAEAVAVGEVPFYVDLRKAGSSGYRIRSSNTPLRPEDDFSPFAKKSTDAGARQAAMYRTGGGLLILPVWFGRDAQLCPGQLAASDVSLIVPGVNDSASAWEITPTRMRSLKRERVPGGTRLTIPRFDQTAIILITSDRTLIAKLRERISEISRRAAETEVKLAELKLERVRKTNAALAEYNARQSDGPQLLARSESTAMQARQALQRGDYDFAAVSAKSVRQYLRILQRAHWDDAVRPMSTPLSSPHTAAFSTLPDHWRLLASLGLSVSPPIENSNSLLTGDFESIDAMLTAGWKHEQNRLEGVRTMAELVPDAKSGEHALRLLAAPQVKSETPRSINESPVTIESPPVDVEPGQIIHISGWIKIERPIVSNLDGLTIHDSLNGPSGALRWKSTGGWTRFEMLREASSYEVLTVTFALNGLGEAIIDDIRIIAHRPGTLTATKPEETRSAPVRFLDRLPGINRLTGRRGDSDKSGNGSERR</sequence>
<dbReference type="KEGG" id="svp:Pan189_29140"/>
<dbReference type="AlphaFoldDB" id="A0A517R3V0"/>
<organism evidence="3 4">
    <name type="scientific">Stratiformator vulcanicus</name>
    <dbReference type="NCBI Taxonomy" id="2527980"/>
    <lineage>
        <taxon>Bacteria</taxon>
        <taxon>Pseudomonadati</taxon>
        <taxon>Planctomycetota</taxon>
        <taxon>Planctomycetia</taxon>
        <taxon>Planctomycetales</taxon>
        <taxon>Planctomycetaceae</taxon>
        <taxon>Stratiformator</taxon>
    </lineage>
</organism>
<dbReference type="EMBL" id="CP036268">
    <property type="protein sequence ID" value="QDT38520.1"/>
    <property type="molecule type" value="Genomic_DNA"/>
</dbReference>
<dbReference type="Gene3D" id="2.60.120.260">
    <property type="entry name" value="Galactose-binding domain-like"/>
    <property type="match status" value="1"/>
</dbReference>
<evidence type="ECO:0000313" key="4">
    <source>
        <dbReference type="Proteomes" id="UP000317318"/>
    </source>
</evidence>
<feature type="compositionally biased region" description="Basic and acidic residues" evidence="2">
    <location>
        <begin position="1003"/>
        <end position="1017"/>
    </location>
</feature>
<name>A0A517R3V0_9PLAN</name>
<evidence type="ECO:0000256" key="2">
    <source>
        <dbReference type="SAM" id="MobiDB-lite"/>
    </source>
</evidence>
<evidence type="ECO:0000256" key="1">
    <source>
        <dbReference type="SAM" id="Coils"/>
    </source>
</evidence>
<accession>A0A517R3V0</accession>
<feature type="region of interest" description="Disordered" evidence="2">
    <location>
        <begin position="998"/>
        <end position="1017"/>
    </location>
</feature>
<proteinExistence type="predicted"/>
<evidence type="ECO:0000313" key="3">
    <source>
        <dbReference type="EMBL" id="QDT38520.1"/>
    </source>
</evidence>
<protein>
    <submittedName>
        <fullName evidence="3">Uncharacterized protein</fullName>
    </submittedName>
</protein>
<feature type="coiled-coil region" evidence="1">
    <location>
        <begin position="677"/>
        <end position="709"/>
    </location>
</feature>
<gene>
    <name evidence="3" type="ORF">Pan189_29140</name>
</gene>